<dbReference type="Pfam" id="PF06458">
    <property type="entry name" value="MucBP"/>
    <property type="match status" value="4"/>
</dbReference>
<feature type="domain" description="MucBP" evidence="5">
    <location>
        <begin position="1087"/>
        <end position="1111"/>
    </location>
</feature>
<dbReference type="PANTHER" id="PTHR45712:SF22">
    <property type="entry name" value="INSULIN-LIKE GROWTH FACTOR-BINDING PROTEIN COMPLEX ACID LABILE SUBUNIT"/>
    <property type="match status" value="1"/>
</dbReference>
<evidence type="ECO:0000256" key="1">
    <source>
        <dbReference type="ARBA" id="ARBA00022614"/>
    </source>
</evidence>
<name>A0ABV3M8W1_9ENTE</name>
<evidence type="ECO:0000313" key="6">
    <source>
        <dbReference type="EMBL" id="MEW3464864.1"/>
    </source>
</evidence>
<dbReference type="NCBIfam" id="TIGR02167">
    <property type="entry name" value="Liste_lipo_26"/>
    <property type="match status" value="14"/>
</dbReference>
<sequence>MIRKLGYIMLVITMALGHPITVLANTVVDVSQNDRVKNNQEMTDLSIGEAFTAEETEGITEQFEESRLTDAEQSTLSTEDSLDTTESVDPSETESNIEAETSESSSKDESSEASLDSKAEVNQEESEEVAEGLWGTVPWTWDEETKTIALEEGAAGTSATAPWKTYTNVVQISVNGKVIFPEDVSWLFGSPQAQAAERLTDLLTIEHAGNIDVSNVTNMDRMFHGVTTLKNIDVSNWNVSNVTDMHGMFGQTRSLASLDVSNWDVSNVQNMGGMFNSAESLTSLDVASWDVSSVTNMRSMFGLARSLSDLDLSNWDVSSVTDMGLMFNAVNSLTSLDLSRWDVSSVTNMSNMFGVATSLVTIDVSNWDVSNVTSMLSMFSSARALTSLDLSSWDVTNVTNTNNMFDMTQSLRELTLGEKSVFASNVRLPRINAGLPYSGRWIERINDEGDNGSTPVIYASSDEFMNQYDGSNPGTYVWERLISAPVTIRYEDTEGNELSEPDMLDGEVGERYISEPKEIPGWSVVETPANASGRFTEEEQEVIYVYERSDSLVRGTWGTVPWTWDEETRTVVLEEGTAGTPATSPWRITYRNVTRIVVNGTVIFPANSAYMFSGHTLDTRLTSLETIENAEKIDVSNVTNFGYMFHSASALRSVNVSNWDTSNGTIMNYMFNGNSSLTELDVSNWDTSNVTSMFFMFQNASQLTELDVSNWKTGNVTNINNMFNGVRRVTKLDVSNWDTSKVEGMQGVFQNTASLTEIDVSNWDTSKVKRTDYMFYNNLTGDWVSKLTTIDVSNWDTSNIEDMSSMFGGARNLVHLDVSNWDTSSVSSMRNLFEVTPKIEELDLSNWNTTNMDSSTSTNANAGGMFRGMNGLKRLHLGEKTTFLNLAENRRPTLPENVMPADLYTGNWIFEKDLEGNLSTEHLTLTPTNFFHEYDGSKTGTYVWEKKEAQPVTVRYEDVDGNPLSTETILNGTIGLPYETEAKEIPGWSLTETPSNAFGTFTAEPQEVIYVYDRSDAASVTVKYEDTEGNQLSTPTILSGKVGLPYESEPKEIPGWYVPETPSNARGIFGKEAQEVVYVYDRSDAAPVTVKYEDAEGNQLSEPTILSGKVG</sequence>
<organism evidence="6 7">
    <name type="scientific">Enterococcus entomosocium</name>
    <dbReference type="NCBI Taxonomy" id="3034352"/>
    <lineage>
        <taxon>Bacteria</taxon>
        <taxon>Bacillati</taxon>
        <taxon>Bacillota</taxon>
        <taxon>Bacilli</taxon>
        <taxon>Lactobacillales</taxon>
        <taxon>Enterococcaceae</taxon>
        <taxon>Enterococcus</taxon>
    </lineage>
</organism>
<dbReference type="InterPro" id="IPR050333">
    <property type="entry name" value="SLRP"/>
</dbReference>
<keyword evidence="2" id="KW-0677">Repeat</keyword>
<feature type="compositionally biased region" description="Acidic residues" evidence="3">
    <location>
        <begin position="89"/>
        <end position="101"/>
    </location>
</feature>
<proteinExistence type="predicted"/>
<dbReference type="SUPFAM" id="SSF52058">
    <property type="entry name" value="L domain-like"/>
    <property type="match status" value="2"/>
</dbReference>
<feature type="signal peptide" evidence="4">
    <location>
        <begin position="1"/>
        <end position="24"/>
    </location>
</feature>
<dbReference type="PANTHER" id="PTHR45712">
    <property type="entry name" value="AGAP008170-PA"/>
    <property type="match status" value="1"/>
</dbReference>
<dbReference type="Pfam" id="PF03382">
    <property type="entry name" value="DUF285"/>
    <property type="match status" value="4"/>
</dbReference>
<accession>A0ABV3M8W1</accession>
<dbReference type="InterPro" id="IPR005046">
    <property type="entry name" value="DUF285"/>
</dbReference>
<dbReference type="Gene3D" id="3.10.20.320">
    <property type="entry name" value="Putative peptidoglycan bound protein (lpxtg motif)"/>
    <property type="match status" value="3"/>
</dbReference>
<dbReference type="InterPro" id="IPR011889">
    <property type="entry name" value="Liste_lipo_26"/>
</dbReference>
<feature type="compositionally biased region" description="Low complexity" evidence="3">
    <location>
        <begin position="74"/>
        <end position="87"/>
    </location>
</feature>
<evidence type="ECO:0000256" key="2">
    <source>
        <dbReference type="ARBA" id="ARBA00022737"/>
    </source>
</evidence>
<gene>
    <name evidence="6" type="ORF">AB1I55_01965</name>
</gene>
<evidence type="ECO:0000259" key="5">
    <source>
        <dbReference type="Pfam" id="PF06458"/>
    </source>
</evidence>
<dbReference type="EMBL" id="JBFDTB010000002">
    <property type="protein sequence ID" value="MEW3464864.1"/>
    <property type="molecule type" value="Genomic_DNA"/>
</dbReference>
<comment type="caution">
    <text evidence="6">The sequence shown here is derived from an EMBL/GenBank/DDBJ whole genome shotgun (WGS) entry which is preliminary data.</text>
</comment>
<feature type="domain" description="MucBP" evidence="5">
    <location>
        <begin position="1020"/>
        <end position="1080"/>
    </location>
</feature>
<keyword evidence="4" id="KW-0732">Signal</keyword>
<evidence type="ECO:0000313" key="7">
    <source>
        <dbReference type="Proteomes" id="UP001554047"/>
    </source>
</evidence>
<reference evidence="6 7" key="1">
    <citation type="submission" date="2024-05" db="EMBL/GenBank/DDBJ databases">
        <title>Human gut microbiome strain richness.</title>
        <authorList>
            <person name="Chen-Liaw A."/>
        </authorList>
    </citation>
    <scope>NUCLEOTIDE SEQUENCE [LARGE SCALE GENOMIC DNA]</scope>
    <source>
        <strain evidence="6 7">J1100102st1_G3_J1100102_180507</strain>
    </source>
</reference>
<dbReference type="InterPro" id="IPR032675">
    <property type="entry name" value="LRR_dom_sf"/>
</dbReference>
<dbReference type="RefSeq" id="WP_366950794.1">
    <property type="nucleotide sequence ID" value="NZ_JBFDTB010000002.1"/>
</dbReference>
<evidence type="ECO:0000256" key="3">
    <source>
        <dbReference type="SAM" id="MobiDB-lite"/>
    </source>
</evidence>
<keyword evidence="1" id="KW-0433">Leucine-rich repeat</keyword>
<dbReference type="InterPro" id="IPR009459">
    <property type="entry name" value="MucBP_dom"/>
</dbReference>
<keyword evidence="7" id="KW-1185">Reference proteome</keyword>
<feature type="non-terminal residue" evidence="6">
    <location>
        <position position="1111"/>
    </location>
</feature>
<evidence type="ECO:0000256" key="4">
    <source>
        <dbReference type="SAM" id="SignalP"/>
    </source>
</evidence>
<dbReference type="Proteomes" id="UP001554047">
    <property type="component" value="Unassembled WGS sequence"/>
</dbReference>
<protein>
    <submittedName>
        <fullName evidence="6">BspA family leucine-rich repeat surface protein</fullName>
    </submittedName>
</protein>
<feature type="domain" description="MucBP" evidence="5">
    <location>
        <begin position="951"/>
        <end position="1012"/>
    </location>
</feature>
<dbReference type="Gene3D" id="3.80.10.10">
    <property type="entry name" value="Ribonuclease Inhibitor"/>
    <property type="match status" value="2"/>
</dbReference>
<feature type="region of interest" description="Disordered" evidence="3">
    <location>
        <begin position="57"/>
        <end position="132"/>
    </location>
</feature>
<feature type="domain" description="MucBP" evidence="5">
    <location>
        <begin position="485"/>
        <end position="547"/>
    </location>
</feature>
<feature type="compositionally biased region" description="Basic and acidic residues" evidence="3">
    <location>
        <begin position="105"/>
        <end position="121"/>
    </location>
</feature>
<feature type="chain" id="PRO_5047183390" evidence="4">
    <location>
        <begin position="25"/>
        <end position="1111"/>
    </location>
</feature>